<name>A0A511RL94_9DEIN</name>
<evidence type="ECO:0000259" key="12">
    <source>
        <dbReference type="Pfam" id="PF00117"/>
    </source>
</evidence>
<evidence type="ECO:0000256" key="10">
    <source>
        <dbReference type="HAMAP-Rule" id="MF_00278"/>
    </source>
</evidence>
<dbReference type="AlphaFoldDB" id="A0A511RL94"/>
<dbReference type="HAMAP" id="MF_00278">
    <property type="entry name" value="HisH"/>
    <property type="match status" value="1"/>
</dbReference>
<dbReference type="PANTHER" id="PTHR42701">
    <property type="entry name" value="IMIDAZOLE GLYCEROL PHOSPHATE SYNTHASE SUBUNIT HISH"/>
    <property type="match status" value="1"/>
</dbReference>
<keyword evidence="6 10" id="KW-0368">Histidine biosynthesis</keyword>
<sequence length="209" mass="22602">MRTLVIDYGSGNLRSAAKALEAAGYDVRVDDDPRAAATAELLVLPGQGHFAQVAGNFRASGFEAAVREHLAAGRPFLGICVGLQLLFEGSEEAPGVPGLGLVPGTVRRFRARKVPQMGWNTLEVDAGPFADFDGRHFYFVHSYYAPLTEGSVGVTRYEGTPFTALYLKGNVVAPQFHPEKSSRAGLAFLRTLKRYFEEAASSRSSGFTR</sequence>
<dbReference type="GO" id="GO:0000107">
    <property type="term" value="F:imidazoleglycerol-phosphate synthase activity"/>
    <property type="evidence" value="ECO:0007669"/>
    <property type="project" value="UniProtKB-UniRule"/>
</dbReference>
<dbReference type="GO" id="GO:0016829">
    <property type="term" value="F:lyase activity"/>
    <property type="evidence" value="ECO:0007669"/>
    <property type="project" value="UniProtKB-KW"/>
</dbReference>
<reference evidence="13 14" key="1">
    <citation type="submission" date="2019-07" db="EMBL/GenBank/DDBJ databases">
        <title>Whole genome shotgun sequence of Oceanithermus desulfurans NBRC 100063.</title>
        <authorList>
            <person name="Hosoyama A."/>
            <person name="Uohara A."/>
            <person name="Ohji S."/>
            <person name="Ichikawa N."/>
        </authorList>
    </citation>
    <scope>NUCLEOTIDE SEQUENCE [LARGE SCALE GENOMIC DNA]</scope>
    <source>
        <strain evidence="13 14">NBRC 100063</strain>
    </source>
</reference>
<comment type="catalytic activity">
    <reaction evidence="8 10">
        <text>5-[(5-phospho-1-deoxy-D-ribulos-1-ylimino)methylamino]-1-(5-phospho-beta-D-ribosyl)imidazole-4-carboxamide + L-glutamine = D-erythro-1-(imidazol-4-yl)glycerol 3-phosphate + 5-amino-1-(5-phospho-beta-D-ribosyl)imidazole-4-carboxamide + L-glutamate + H(+)</text>
        <dbReference type="Rhea" id="RHEA:24793"/>
        <dbReference type="ChEBI" id="CHEBI:15378"/>
        <dbReference type="ChEBI" id="CHEBI:29985"/>
        <dbReference type="ChEBI" id="CHEBI:58278"/>
        <dbReference type="ChEBI" id="CHEBI:58359"/>
        <dbReference type="ChEBI" id="CHEBI:58475"/>
        <dbReference type="ChEBI" id="CHEBI:58525"/>
        <dbReference type="EC" id="4.3.2.10"/>
    </reaction>
</comment>
<comment type="function">
    <text evidence="10">IGPS catalyzes the conversion of PRFAR and glutamine to IGP, AICAR and glutamate. The HisH subunit catalyzes the hydrolysis of glutamine to glutamate and ammonia as part of the synthesis of IGP and AICAR. The resulting ammonia molecule is channeled to the active site of HisF.</text>
</comment>
<keyword evidence="3 10" id="KW-0028">Amino-acid biosynthesis</keyword>
<dbReference type="SUPFAM" id="SSF52317">
    <property type="entry name" value="Class I glutamine amidotransferase-like"/>
    <property type="match status" value="1"/>
</dbReference>
<dbReference type="GO" id="GO:0004359">
    <property type="term" value="F:glutaminase activity"/>
    <property type="evidence" value="ECO:0007669"/>
    <property type="project" value="UniProtKB-EC"/>
</dbReference>
<evidence type="ECO:0000256" key="6">
    <source>
        <dbReference type="ARBA" id="ARBA00023102"/>
    </source>
</evidence>
<comment type="subcellular location">
    <subcellularLocation>
        <location evidence="10">Cytoplasm</location>
    </subcellularLocation>
</comment>
<dbReference type="PIRSF" id="PIRSF000495">
    <property type="entry name" value="Amidotransf_hisH"/>
    <property type="match status" value="1"/>
</dbReference>
<keyword evidence="5 10" id="KW-0315">Glutamine amidotransferase</keyword>
<evidence type="ECO:0000256" key="11">
    <source>
        <dbReference type="PIRSR" id="PIRSR000495-1"/>
    </source>
</evidence>
<dbReference type="GO" id="GO:0000105">
    <property type="term" value="P:L-histidine biosynthetic process"/>
    <property type="evidence" value="ECO:0007669"/>
    <property type="project" value="UniProtKB-UniRule"/>
</dbReference>
<feature type="active site" evidence="10 11">
    <location>
        <position position="177"/>
    </location>
</feature>
<dbReference type="Gene3D" id="3.40.50.880">
    <property type="match status" value="1"/>
</dbReference>
<dbReference type="Proteomes" id="UP000321827">
    <property type="component" value="Unassembled WGS sequence"/>
</dbReference>
<dbReference type="UniPathway" id="UPA00031">
    <property type="reaction ID" value="UER00010"/>
</dbReference>
<dbReference type="InterPro" id="IPR010139">
    <property type="entry name" value="Imidazole-glycPsynth_HisH"/>
</dbReference>
<dbReference type="CDD" id="cd01748">
    <property type="entry name" value="GATase1_IGP_Synthase"/>
    <property type="match status" value="1"/>
</dbReference>
<evidence type="ECO:0000313" key="14">
    <source>
        <dbReference type="Proteomes" id="UP000321827"/>
    </source>
</evidence>
<evidence type="ECO:0000256" key="9">
    <source>
        <dbReference type="ARBA" id="ARBA00049534"/>
    </source>
</evidence>
<proteinExistence type="inferred from homology"/>
<evidence type="ECO:0000256" key="3">
    <source>
        <dbReference type="ARBA" id="ARBA00022605"/>
    </source>
</evidence>
<feature type="domain" description="Glutamine amidotransferase" evidence="12">
    <location>
        <begin position="4"/>
        <end position="184"/>
    </location>
</feature>
<dbReference type="GO" id="GO:0005737">
    <property type="term" value="C:cytoplasm"/>
    <property type="evidence" value="ECO:0007669"/>
    <property type="project" value="UniProtKB-SubCell"/>
</dbReference>
<keyword evidence="4 10" id="KW-0378">Hydrolase</keyword>
<dbReference type="EC" id="4.3.2.10" evidence="10"/>
<feature type="active site" description="Nucleophile" evidence="10 11">
    <location>
        <position position="80"/>
    </location>
</feature>
<accession>A0A511RL94</accession>
<evidence type="ECO:0000256" key="5">
    <source>
        <dbReference type="ARBA" id="ARBA00022962"/>
    </source>
</evidence>
<dbReference type="PANTHER" id="PTHR42701:SF1">
    <property type="entry name" value="IMIDAZOLE GLYCEROL PHOSPHATE SYNTHASE SUBUNIT HISH"/>
    <property type="match status" value="1"/>
</dbReference>
<evidence type="ECO:0000256" key="1">
    <source>
        <dbReference type="ARBA" id="ARBA00005091"/>
    </source>
</evidence>
<evidence type="ECO:0000256" key="4">
    <source>
        <dbReference type="ARBA" id="ARBA00022801"/>
    </source>
</evidence>
<dbReference type="InterPro" id="IPR017926">
    <property type="entry name" value="GATASE"/>
</dbReference>
<dbReference type="PROSITE" id="PS51274">
    <property type="entry name" value="GATASE_COBBQ"/>
    <property type="match status" value="1"/>
</dbReference>
<dbReference type="EMBL" id="BJXN01000013">
    <property type="protein sequence ID" value="GEM90433.1"/>
    <property type="molecule type" value="Genomic_DNA"/>
</dbReference>
<evidence type="ECO:0000256" key="8">
    <source>
        <dbReference type="ARBA" id="ARBA00047838"/>
    </source>
</evidence>
<evidence type="ECO:0000313" key="13">
    <source>
        <dbReference type="EMBL" id="GEM90433.1"/>
    </source>
</evidence>
<comment type="pathway">
    <text evidence="1 10">Amino-acid biosynthesis; L-histidine biosynthesis; L-histidine from 5-phospho-alpha-D-ribose 1-diphosphate: step 5/9.</text>
</comment>
<dbReference type="Pfam" id="PF00117">
    <property type="entry name" value="GATase"/>
    <property type="match status" value="1"/>
</dbReference>
<keyword evidence="10" id="KW-0963">Cytoplasm</keyword>
<comment type="subunit">
    <text evidence="2 10">Heterodimer of HisH and HisF.</text>
</comment>
<comment type="catalytic activity">
    <reaction evidence="9 10">
        <text>L-glutamine + H2O = L-glutamate + NH4(+)</text>
        <dbReference type="Rhea" id="RHEA:15889"/>
        <dbReference type="ChEBI" id="CHEBI:15377"/>
        <dbReference type="ChEBI" id="CHEBI:28938"/>
        <dbReference type="ChEBI" id="CHEBI:29985"/>
        <dbReference type="ChEBI" id="CHEBI:58359"/>
        <dbReference type="EC" id="3.5.1.2"/>
    </reaction>
</comment>
<dbReference type="RefSeq" id="WP_147148160.1">
    <property type="nucleotide sequence ID" value="NZ_BJXN01000013.1"/>
</dbReference>
<dbReference type="NCBIfam" id="TIGR01855">
    <property type="entry name" value="IMP_synth_hisH"/>
    <property type="match status" value="1"/>
</dbReference>
<protein>
    <recommendedName>
        <fullName evidence="10">Imidazole glycerol phosphate synthase subunit HisH</fullName>
        <ecNumber evidence="10">4.3.2.10</ecNumber>
    </recommendedName>
    <alternativeName>
        <fullName evidence="10">IGP synthase glutaminase subunit</fullName>
        <ecNumber evidence="10">3.5.1.2</ecNumber>
    </alternativeName>
    <alternativeName>
        <fullName evidence="10">IGP synthase subunit HisH</fullName>
    </alternativeName>
    <alternativeName>
        <fullName evidence="10">ImGP synthase subunit HisH</fullName>
        <shortName evidence="10">IGPS subunit HisH</shortName>
    </alternativeName>
</protein>
<dbReference type="PROSITE" id="PS51273">
    <property type="entry name" value="GATASE_TYPE_1"/>
    <property type="match status" value="1"/>
</dbReference>
<dbReference type="OrthoDB" id="9807137at2"/>
<evidence type="ECO:0000256" key="7">
    <source>
        <dbReference type="ARBA" id="ARBA00023239"/>
    </source>
</evidence>
<dbReference type="InterPro" id="IPR029062">
    <property type="entry name" value="Class_I_gatase-like"/>
</dbReference>
<comment type="caution">
    <text evidence="13">The sequence shown here is derived from an EMBL/GenBank/DDBJ whole genome shotgun (WGS) entry which is preliminary data.</text>
</comment>
<evidence type="ECO:0000256" key="2">
    <source>
        <dbReference type="ARBA" id="ARBA00011152"/>
    </source>
</evidence>
<keyword evidence="7 10" id="KW-0456">Lyase</keyword>
<organism evidence="13 14">
    <name type="scientific">Oceanithermus desulfurans NBRC 100063</name>
    <dbReference type="NCBI Taxonomy" id="1227550"/>
    <lineage>
        <taxon>Bacteria</taxon>
        <taxon>Thermotogati</taxon>
        <taxon>Deinococcota</taxon>
        <taxon>Deinococci</taxon>
        <taxon>Thermales</taxon>
        <taxon>Thermaceae</taxon>
        <taxon>Oceanithermus</taxon>
    </lineage>
</organism>
<feature type="active site" evidence="10 11">
    <location>
        <position position="179"/>
    </location>
</feature>
<dbReference type="EC" id="3.5.1.2" evidence="10"/>
<gene>
    <name evidence="10 13" type="primary">hisH</name>
    <name evidence="13" type="ORF">ODE01S_18670</name>
</gene>